<organism evidence="15 16">
    <name type="scientific">Ophiocordyceps australis</name>
    <dbReference type="NCBI Taxonomy" id="1399860"/>
    <lineage>
        <taxon>Eukaryota</taxon>
        <taxon>Fungi</taxon>
        <taxon>Dikarya</taxon>
        <taxon>Ascomycota</taxon>
        <taxon>Pezizomycotina</taxon>
        <taxon>Sordariomycetes</taxon>
        <taxon>Hypocreomycetidae</taxon>
        <taxon>Hypocreales</taxon>
        <taxon>Ophiocordycipitaceae</taxon>
        <taxon>Ophiocordyceps</taxon>
    </lineage>
</organism>
<keyword evidence="16" id="KW-1185">Reference proteome</keyword>
<evidence type="ECO:0000313" key="16">
    <source>
        <dbReference type="Proteomes" id="UP000224854"/>
    </source>
</evidence>
<feature type="domain" description="Peptidase A1" evidence="14">
    <location>
        <begin position="126"/>
        <end position="429"/>
    </location>
</feature>
<evidence type="ECO:0000256" key="2">
    <source>
        <dbReference type="ARBA" id="ARBA00007447"/>
    </source>
</evidence>
<comment type="similarity">
    <text evidence="2">Belongs to the peptidase A1 family.</text>
</comment>
<dbReference type="Proteomes" id="UP000224854">
    <property type="component" value="Unassembled WGS sequence"/>
</dbReference>
<evidence type="ECO:0000256" key="12">
    <source>
        <dbReference type="SAM" id="MobiDB-lite"/>
    </source>
</evidence>
<evidence type="ECO:0000256" key="7">
    <source>
        <dbReference type="ARBA" id="ARBA00023136"/>
    </source>
</evidence>
<dbReference type="PROSITE" id="PS51767">
    <property type="entry name" value="PEPTIDASE_A1"/>
    <property type="match status" value="1"/>
</dbReference>
<evidence type="ECO:0000259" key="14">
    <source>
        <dbReference type="PROSITE" id="PS51767"/>
    </source>
</evidence>
<feature type="active site" evidence="10">
    <location>
        <position position="144"/>
    </location>
</feature>
<evidence type="ECO:0000256" key="13">
    <source>
        <dbReference type="SAM" id="SignalP"/>
    </source>
</evidence>
<comment type="caution">
    <text evidence="15">The sequence shown here is derived from an EMBL/GenBank/DDBJ whole genome shotgun (WGS) entry which is preliminary data.</text>
</comment>
<keyword evidence="5" id="KW-0064">Aspartyl protease</keyword>
<dbReference type="PANTHER" id="PTHR47966:SF75">
    <property type="entry name" value="ENDOPEPTIDASE (CTSD), PUTATIVE (AFU_ORTHOLOGUE AFUA_4G07040)-RELATED"/>
    <property type="match status" value="1"/>
</dbReference>
<feature type="disulfide bond" evidence="11">
    <location>
        <begin position="157"/>
        <end position="162"/>
    </location>
</feature>
<dbReference type="InterPro" id="IPR034164">
    <property type="entry name" value="Pepsin-like_dom"/>
</dbReference>
<dbReference type="InterPro" id="IPR033121">
    <property type="entry name" value="PEPTIDASE_A1"/>
</dbReference>
<dbReference type="Pfam" id="PF00026">
    <property type="entry name" value="Asp"/>
    <property type="match status" value="1"/>
</dbReference>
<reference evidence="15 16" key="1">
    <citation type="submission" date="2017-06" db="EMBL/GenBank/DDBJ databases">
        <title>Ant-infecting Ophiocordyceps genomes reveal a high diversity of potential behavioral manipulation genes and a possible major role for enterotoxins.</title>
        <authorList>
            <person name="De Bekker C."/>
            <person name="Evans H.C."/>
            <person name="Brachmann A."/>
            <person name="Hughes D.P."/>
        </authorList>
    </citation>
    <scope>NUCLEOTIDE SEQUENCE [LARGE SCALE GENOMIC DNA]</scope>
    <source>
        <strain evidence="15 16">1348a</strain>
    </source>
</reference>
<dbReference type="GO" id="GO:0005886">
    <property type="term" value="C:plasma membrane"/>
    <property type="evidence" value="ECO:0007669"/>
    <property type="project" value="UniProtKB-SubCell"/>
</dbReference>
<evidence type="ECO:0000256" key="9">
    <source>
        <dbReference type="ARBA" id="ARBA00023288"/>
    </source>
</evidence>
<evidence type="ECO:0000256" key="8">
    <source>
        <dbReference type="ARBA" id="ARBA00023180"/>
    </source>
</evidence>
<keyword evidence="7" id="KW-0472">Membrane</keyword>
<keyword evidence="9" id="KW-0449">Lipoprotein</keyword>
<evidence type="ECO:0000256" key="6">
    <source>
        <dbReference type="ARBA" id="ARBA00022801"/>
    </source>
</evidence>
<feature type="compositionally biased region" description="Polar residues" evidence="12">
    <location>
        <begin position="465"/>
        <end position="483"/>
    </location>
</feature>
<keyword evidence="4" id="KW-0645">Protease</keyword>
<keyword evidence="8" id="KW-0325">Glycoprotein</keyword>
<evidence type="ECO:0000256" key="4">
    <source>
        <dbReference type="ARBA" id="ARBA00022670"/>
    </source>
</evidence>
<feature type="signal peptide" evidence="13">
    <location>
        <begin position="1"/>
        <end position="20"/>
    </location>
</feature>
<evidence type="ECO:0000313" key="15">
    <source>
        <dbReference type="EMBL" id="PHH74895.1"/>
    </source>
</evidence>
<feature type="compositionally biased region" description="Polar residues" evidence="12">
    <location>
        <begin position="431"/>
        <end position="456"/>
    </location>
</feature>
<feature type="chain" id="PRO_5012203165" description="Peptidase A1 domain-containing protein" evidence="13">
    <location>
        <begin position="21"/>
        <end position="525"/>
    </location>
</feature>
<comment type="subcellular location">
    <subcellularLocation>
        <location evidence="1">Cell membrane</location>
    </subcellularLocation>
</comment>
<dbReference type="FunFam" id="2.40.70.10:FF:000060">
    <property type="entry name" value="Aspartic-type endopeptidase ctsD"/>
    <property type="match status" value="1"/>
</dbReference>
<evidence type="ECO:0000256" key="3">
    <source>
        <dbReference type="ARBA" id="ARBA00022475"/>
    </source>
</evidence>
<keyword evidence="13" id="KW-0732">Signal</keyword>
<dbReference type="InterPro" id="IPR021109">
    <property type="entry name" value="Peptidase_aspartic_dom_sf"/>
</dbReference>
<feature type="active site" evidence="10">
    <location>
        <position position="324"/>
    </location>
</feature>
<dbReference type="Gene3D" id="2.40.70.10">
    <property type="entry name" value="Acid Proteases"/>
    <property type="match status" value="2"/>
</dbReference>
<dbReference type="PRINTS" id="PR00792">
    <property type="entry name" value="PEPSIN"/>
</dbReference>
<dbReference type="GO" id="GO:0006508">
    <property type="term" value="P:proteolysis"/>
    <property type="evidence" value="ECO:0007669"/>
    <property type="project" value="UniProtKB-KW"/>
</dbReference>
<evidence type="ECO:0000256" key="1">
    <source>
        <dbReference type="ARBA" id="ARBA00004236"/>
    </source>
</evidence>
<dbReference type="InterPro" id="IPR001461">
    <property type="entry name" value="Aspartic_peptidase_A1"/>
</dbReference>
<feature type="region of interest" description="Disordered" evidence="12">
    <location>
        <begin position="431"/>
        <end position="493"/>
    </location>
</feature>
<dbReference type="SUPFAM" id="SSF50630">
    <property type="entry name" value="Acid proteases"/>
    <property type="match status" value="1"/>
</dbReference>
<protein>
    <recommendedName>
        <fullName evidence="14">Peptidase A1 domain-containing protein</fullName>
    </recommendedName>
</protein>
<evidence type="ECO:0000256" key="11">
    <source>
        <dbReference type="PIRSR" id="PIRSR601461-2"/>
    </source>
</evidence>
<keyword evidence="3" id="KW-1003">Cell membrane</keyword>
<gene>
    <name evidence="15" type="ORF">CDD82_4728</name>
</gene>
<proteinExistence type="inferred from homology"/>
<dbReference type="OrthoDB" id="660550at2759"/>
<dbReference type="EMBL" id="NJEU01000403">
    <property type="protein sequence ID" value="PHH74895.1"/>
    <property type="molecule type" value="Genomic_DNA"/>
</dbReference>
<sequence>MKRPILPLLQLALWTANVSAFFPYTPLWLQEKNARVVPEDRRALEGSHDAQGFSIPIGQLPRRTFESPQERAMRDASRLSNKYQEGGNGGFSDLSKRGNTFDIMKAPDINKALSAAINQDGTDYAYFVQVQLGSKGKKFFMLIDTGAGSSWVMGSTCTDKACTMHDTFGPADSDTLETLPKDFAVSYGSGTVRGKMATDTISLAGVNFKYTFGLASKTSQEFTGFAFDGILGMSMNKGTNDNFFNKLSQAGNLDKNIFCVTLNRASDGVNNGEIRFGSTDPKKFTGDISYTPVESSDGDWSIRLDDVAYDGKKAQVGGVLSYIDTGTSFIFGPPEMVKKLHSVIPGAESSNDQTYHVPCDSKKSLTFTFSGVDYQVPAKDWISPKNVAGKCTSNIYGHEVAKGAWLLGDTFLKNVYTVFDRDQKRVGFANLATSGPESGAISSKISPPTRTANAESPTMGVNPHLDNSQQSTEPSAGSDSAESANGIESRPKETAKSWARGIATMCRGHVAATVSLVATVFALVV</sequence>
<accession>A0A2C5YZ94</accession>
<keyword evidence="6" id="KW-0378">Hydrolase</keyword>
<dbReference type="GO" id="GO:0004190">
    <property type="term" value="F:aspartic-type endopeptidase activity"/>
    <property type="evidence" value="ECO:0007669"/>
    <property type="project" value="UniProtKB-KW"/>
</dbReference>
<evidence type="ECO:0000256" key="5">
    <source>
        <dbReference type="ARBA" id="ARBA00022750"/>
    </source>
</evidence>
<dbReference type="PANTHER" id="PTHR47966">
    <property type="entry name" value="BETA-SITE APP-CLEAVING ENZYME, ISOFORM A-RELATED"/>
    <property type="match status" value="1"/>
</dbReference>
<name>A0A2C5YZ94_9HYPO</name>
<dbReference type="AlphaFoldDB" id="A0A2C5YZ94"/>
<evidence type="ECO:0000256" key="10">
    <source>
        <dbReference type="PIRSR" id="PIRSR601461-1"/>
    </source>
</evidence>
<dbReference type="CDD" id="cd05471">
    <property type="entry name" value="pepsin_like"/>
    <property type="match status" value="1"/>
</dbReference>
<keyword evidence="11" id="KW-1015">Disulfide bond</keyword>